<dbReference type="Proteomes" id="UP000292373">
    <property type="component" value="Unassembled WGS sequence"/>
</dbReference>
<feature type="domain" description="DUF2089" evidence="3">
    <location>
        <begin position="11"/>
        <end position="40"/>
    </location>
</feature>
<feature type="domain" description="DUF2089" evidence="2">
    <location>
        <begin position="44"/>
        <end position="88"/>
    </location>
</feature>
<dbReference type="OrthoDB" id="9797643at2"/>
<dbReference type="InterPro" id="IPR053957">
    <property type="entry name" value="DUF2089_Zn_ribbon"/>
</dbReference>
<reference evidence="4 5" key="1">
    <citation type="submission" date="2019-01" db="EMBL/GenBank/DDBJ databases">
        <title>Lactibacter flavus gen. nov., sp. nov., a novel bacterium of the family Propionibacteriaceae isolated from raw milk and dairy products.</title>
        <authorList>
            <person name="Huptas C."/>
            <person name="Wenning M."/>
            <person name="Breitenwieser F."/>
            <person name="Doll E."/>
            <person name="Von Neubeck M."/>
            <person name="Busse H.-J."/>
            <person name="Scherer S."/>
        </authorList>
    </citation>
    <scope>NUCLEOTIDE SEQUENCE [LARGE SCALE GENOMIC DNA]</scope>
    <source>
        <strain evidence="4 5">KCTC 33808</strain>
    </source>
</reference>
<proteinExistence type="predicted"/>
<feature type="region of interest" description="Disordered" evidence="1">
    <location>
        <begin position="94"/>
        <end position="132"/>
    </location>
</feature>
<dbReference type="RefSeq" id="WP_131168388.1">
    <property type="nucleotide sequence ID" value="NZ_SDMQ01000009.1"/>
</dbReference>
<dbReference type="InterPro" id="IPR018658">
    <property type="entry name" value="DUF2089"/>
</dbReference>
<dbReference type="EMBL" id="SDMQ01000009">
    <property type="protein sequence ID" value="TBT83947.1"/>
    <property type="molecule type" value="Genomic_DNA"/>
</dbReference>
<feature type="compositionally biased region" description="Acidic residues" evidence="1">
    <location>
        <begin position="94"/>
        <end position="103"/>
    </location>
</feature>
<dbReference type="AlphaFoldDB" id="A0A4Q9KE14"/>
<name>A0A4Q9KE14_9ACTN</name>
<comment type="caution">
    <text evidence="4">The sequence shown here is derived from an EMBL/GenBank/DDBJ whole genome shotgun (WGS) entry which is preliminary data.</text>
</comment>
<protein>
    <submittedName>
        <fullName evidence="4">DUF2089 domain-containing protein</fullName>
    </submittedName>
</protein>
<sequence>MSHLHRALSDCPVCGADLVTTRLGCSGCGTELVGQFAPCAYCALDDADHELLKVFLTSRGNLKELQAHLGVSYPTARARFNDVLDRLGWLAEASADESGDEPDVSGAGGDAPGPRATPEPQPTASEPRAATSDAVCDQVLAQVAAGQLSPAVAADLLDNLR</sequence>
<keyword evidence="5" id="KW-1185">Reference proteome</keyword>
<dbReference type="Pfam" id="PF09862">
    <property type="entry name" value="DUF2089"/>
    <property type="match status" value="1"/>
</dbReference>
<evidence type="ECO:0000313" key="5">
    <source>
        <dbReference type="Proteomes" id="UP000292373"/>
    </source>
</evidence>
<evidence type="ECO:0000259" key="3">
    <source>
        <dbReference type="Pfam" id="PF22747"/>
    </source>
</evidence>
<organism evidence="4 5">
    <name type="scientific">Propioniciclava sinopodophylli</name>
    <dbReference type="NCBI Taxonomy" id="1837344"/>
    <lineage>
        <taxon>Bacteria</taxon>
        <taxon>Bacillati</taxon>
        <taxon>Actinomycetota</taxon>
        <taxon>Actinomycetes</taxon>
        <taxon>Propionibacteriales</taxon>
        <taxon>Propionibacteriaceae</taxon>
        <taxon>Propioniciclava</taxon>
    </lineage>
</organism>
<evidence type="ECO:0000259" key="2">
    <source>
        <dbReference type="Pfam" id="PF09862"/>
    </source>
</evidence>
<dbReference type="Pfam" id="PF22747">
    <property type="entry name" value="Zn_ribbon_DUF2089"/>
    <property type="match status" value="1"/>
</dbReference>
<accession>A0A4Q9KE14</accession>
<evidence type="ECO:0000313" key="4">
    <source>
        <dbReference type="EMBL" id="TBT83947.1"/>
    </source>
</evidence>
<gene>
    <name evidence="4" type="ORF">ET989_09740</name>
</gene>
<evidence type="ECO:0000256" key="1">
    <source>
        <dbReference type="SAM" id="MobiDB-lite"/>
    </source>
</evidence>